<evidence type="ECO:0000313" key="1">
    <source>
        <dbReference type="EMBL" id="PMC80447.1"/>
    </source>
</evidence>
<accession>A0A2N6UFW6</accession>
<keyword evidence="2" id="KW-1185">Reference proteome</keyword>
<dbReference type="EMBL" id="PNHQ01000002">
    <property type="protein sequence ID" value="PMC80447.1"/>
    <property type="molecule type" value="Genomic_DNA"/>
</dbReference>
<organism evidence="1 2">
    <name type="scientific">Aerococcus viridans</name>
    <dbReference type="NCBI Taxonomy" id="1377"/>
    <lineage>
        <taxon>Bacteria</taxon>
        <taxon>Bacillati</taxon>
        <taxon>Bacillota</taxon>
        <taxon>Bacilli</taxon>
        <taxon>Lactobacillales</taxon>
        <taxon>Aerococcaceae</taxon>
        <taxon>Aerococcus</taxon>
    </lineage>
</organism>
<reference evidence="1 2" key="1">
    <citation type="submission" date="2017-09" db="EMBL/GenBank/DDBJ databases">
        <title>Bacterial strain isolated from the female urinary microbiota.</title>
        <authorList>
            <person name="Thomas-White K."/>
            <person name="Kumar N."/>
            <person name="Forster S."/>
            <person name="Putonti C."/>
            <person name="Lawley T."/>
            <person name="Wolfe A.J."/>
        </authorList>
    </citation>
    <scope>NUCLEOTIDE SEQUENCE [LARGE SCALE GENOMIC DNA]</scope>
    <source>
        <strain evidence="1 2">UMB0240</strain>
    </source>
</reference>
<proteinExistence type="predicted"/>
<dbReference type="RefSeq" id="WP_102198722.1">
    <property type="nucleotide sequence ID" value="NZ_PNHQ01000002.1"/>
</dbReference>
<comment type="caution">
    <text evidence="1">The sequence shown here is derived from an EMBL/GenBank/DDBJ whole genome shotgun (WGS) entry which is preliminary data.</text>
</comment>
<name>A0A2N6UFW6_9LACT</name>
<protein>
    <submittedName>
        <fullName evidence="1">Uncharacterized protein</fullName>
    </submittedName>
</protein>
<dbReference type="Proteomes" id="UP000235701">
    <property type="component" value="Unassembled WGS sequence"/>
</dbReference>
<gene>
    <name evidence="1" type="ORF">CJ191_01170</name>
</gene>
<evidence type="ECO:0000313" key="2">
    <source>
        <dbReference type="Proteomes" id="UP000235701"/>
    </source>
</evidence>
<sequence length="135" mass="15827">MISDKYIKTTVGADKKGITFIDVVKKDTYELIASIPFNFDDELIVHSDYTVLGSYGDLAYKSKNNKEQPEPVQRALKRIRELEYITDVRIDEEFEACDKRLDYPNNRLTITIDYLDVELFKAIKEKSNYEYDVDH</sequence>
<dbReference type="AlphaFoldDB" id="A0A2N6UFW6"/>